<proteinExistence type="predicted"/>
<name>A0A5B1M5I4_9ACTN</name>
<dbReference type="Pfam" id="PF01381">
    <property type="entry name" value="HTH_3"/>
    <property type="match status" value="1"/>
</dbReference>
<dbReference type="PROSITE" id="PS50943">
    <property type="entry name" value="HTH_CROC1"/>
    <property type="match status" value="1"/>
</dbReference>
<organism evidence="3 4">
    <name type="scientific">Nocardioides antri</name>
    <dbReference type="NCBI Taxonomy" id="2607659"/>
    <lineage>
        <taxon>Bacteria</taxon>
        <taxon>Bacillati</taxon>
        <taxon>Actinomycetota</taxon>
        <taxon>Actinomycetes</taxon>
        <taxon>Propionibacteriales</taxon>
        <taxon>Nocardioidaceae</taxon>
        <taxon>Nocardioides</taxon>
    </lineage>
</organism>
<dbReference type="AlphaFoldDB" id="A0A5B1M5I4"/>
<dbReference type="InterPro" id="IPR010982">
    <property type="entry name" value="Lambda_DNA-bd_dom_sf"/>
</dbReference>
<evidence type="ECO:0000313" key="4">
    <source>
        <dbReference type="Proteomes" id="UP000324351"/>
    </source>
</evidence>
<dbReference type="SMART" id="SM00530">
    <property type="entry name" value="HTH_XRE"/>
    <property type="match status" value="1"/>
</dbReference>
<reference evidence="3 4" key="2">
    <citation type="submission" date="2019-09" db="EMBL/GenBank/DDBJ databases">
        <authorList>
            <person name="Jin C."/>
        </authorList>
    </citation>
    <scope>NUCLEOTIDE SEQUENCE [LARGE SCALE GENOMIC DNA]</scope>
    <source>
        <strain evidence="3 4">BN140041</strain>
    </source>
</reference>
<evidence type="ECO:0000259" key="2">
    <source>
        <dbReference type="PROSITE" id="PS50943"/>
    </source>
</evidence>
<dbReference type="Proteomes" id="UP000324351">
    <property type="component" value="Unassembled WGS sequence"/>
</dbReference>
<dbReference type="InterPro" id="IPR050807">
    <property type="entry name" value="TransReg_Diox_bact_type"/>
</dbReference>
<evidence type="ECO:0000313" key="3">
    <source>
        <dbReference type="EMBL" id="KAA1427896.1"/>
    </source>
</evidence>
<dbReference type="InterPro" id="IPR001387">
    <property type="entry name" value="Cro/C1-type_HTH"/>
</dbReference>
<dbReference type="PANTHER" id="PTHR46797:SF1">
    <property type="entry name" value="METHYLPHOSPHONATE SYNTHASE"/>
    <property type="match status" value="1"/>
</dbReference>
<reference evidence="3 4" key="1">
    <citation type="submission" date="2019-09" db="EMBL/GenBank/DDBJ databases">
        <title>Nocardioides panacisoli sp. nov., isolated from the soil of a ginseng field.</title>
        <authorList>
            <person name="Cho C."/>
        </authorList>
    </citation>
    <scope>NUCLEOTIDE SEQUENCE [LARGE SCALE GENOMIC DNA]</scope>
    <source>
        <strain evidence="3 4">BN140041</strain>
    </source>
</reference>
<keyword evidence="1" id="KW-0238">DNA-binding</keyword>
<evidence type="ECO:0000256" key="1">
    <source>
        <dbReference type="ARBA" id="ARBA00023125"/>
    </source>
</evidence>
<dbReference type="RefSeq" id="WP_149750388.1">
    <property type="nucleotide sequence ID" value="NZ_VUJW01000003.1"/>
</dbReference>
<dbReference type="Gene3D" id="1.10.260.40">
    <property type="entry name" value="lambda repressor-like DNA-binding domains"/>
    <property type="match status" value="1"/>
</dbReference>
<keyword evidence="4" id="KW-1185">Reference proteome</keyword>
<feature type="domain" description="HTH cro/C1-type" evidence="2">
    <location>
        <begin position="32"/>
        <end position="86"/>
    </location>
</feature>
<dbReference type="GO" id="GO:0005829">
    <property type="term" value="C:cytosol"/>
    <property type="evidence" value="ECO:0007669"/>
    <property type="project" value="TreeGrafter"/>
</dbReference>
<dbReference type="GO" id="GO:0003677">
    <property type="term" value="F:DNA binding"/>
    <property type="evidence" value="ECO:0007669"/>
    <property type="project" value="UniProtKB-KW"/>
</dbReference>
<dbReference type="GO" id="GO:0003700">
    <property type="term" value="F:DNA-binding transcription factor activity"/>
    <property type="evidence" value="ECO:0007669"/>
    <property type="project" value="TreeGrafter"/>
</dbReference>
<dbReference type="CDD" id="cd00093">
    <property type="entry name" value="HTH_XRE"/>
    <property type="match status" value="1"/>
</dbReference>
<dbReference type="EMBL" id="VUJW01000003">
    <property type="protein sequence ID" value="KAA1427896.1"/>
    <property type="molecule type" value="Genomic_DNA"/>
</dbReference>
<gene>
    <name evidence="3" type="ORF">F0U47_10815</name>
</gene>
<dbReference type="SUPFAM" id="SSF47413">
    <property type="entry name" value="lambda repressor-like DNA-binding domains"/>
    <property type="match status" value="1"/>
</dbReference>
<comment type="caution">
    <text evidence="3">The sequence shown here is derived from an EMBL/GenBank/DDBJ whole genome shotgun (WGS) entry which is preliminary data.</text>
</comment>
<accession>A0A5B1M5I4</accession>
<protein>
    <submittedName>
        <fullName evidence="3">Helix-turn-helix transcriptional regulator</fullName>
    </submittedName>
</protein>
<dbReference type="PANTHER" id="PTHR46797">
    <property type="entry name" value="HTH-TYPE TRANSCRIPTIONAL REGULATOR"/>
    <property type="match status" value="1"/>
</dbReference>
<sequence>MGEVIRFPAPTTPATTPPRVEPLWREAAGEELRQERQRSERTLADVAGKAGISVQYLSEVERGRKEPSSEVLAAVAGALGLRMADLTLRVARRLHGPVCLAA</sequence>